<protein>
    <submittedName>
        <fullName evidence="4">AraC-like DNA-binding protein</fullName>
    </submittedName>
</protein>
<evidence type="ECO:0000313" key="4">
    <source>
        <dbReference type="EMBL" id="TWI78314.1"/>
    </source>
</evidence>
<dbReference type="AlphaFoldDB" id="A0A562SBU7"/>
<evidence type="ECO:0000313" key="5">
    <source>
        <dbReference type="Proteomes" id="UP000316167"/>
    </source>
</evidence>
<sequence>MYLKYKQRNFKTWLQEIGALTNCKVANNILVFPETIGKGYCYADSIDRTFSFGILNATLNSDCTLHRISNNQSGLLIFFNQTQVTDFIHIKNKKDSFSNESTIQKNNIFLSPTNTELQVHYAAGSVIKRLGIYLTPQWIAVHLDDEAKKKITQLTKQGVQLVDKMIIDEEINTSLQTIFASDLTSQKQRFQIKSKILSLLDYFFKAYLNEQPAINTETIIPEEDLTKLKAIEELLKEDLDRFPSINKLSVIAQMCGTKLKQRFKQVYGYPLYEYYNKNRLEKAKRYLTTGISPKEAGLRIGFSDVSNFTKAFKKEYGVTPGHLHEQTLQKQ</sequence>
<organism evidence="4 5">
    <name type="scientific">Lacibacter cauensis</name>
    <dbReference type="NCBI Taxonomy" id="510947"/>
    <lineage>
        <taxon>Bacteria</taxon>
        <taxon>Pseudomonadati</taxon>
        <taxon>Bacteroidota</taxon>
        <taxon>Chitinophagia</taxon>
        <taxon>Chitinophagales</taxon>
        <taxon>Chitinophagaceae</taxon>
        <taxon>Lacibacter</taxon>
    </lineage>
</organism>
<dbReference type="GO" id="GO:0003700">
    <property type="term" value="F:DNA-binding transcription factor activity"/>
    <property type="evidence" value="ECO:0007669"/>
    <property type="project" value="InterPro"/>
</dbReference>
<keyword evidence="1" id="KW-0805">Transcription regulation</keyword>
<proteinExistence type="predicted"/>
<reference evidence="4 5" key="1">
    <citation type="journal article" date="2015" name="Stand. Genomic Sci.">
        <title>Genomic Encyclopedia of Bacterial and Archaeal Type Strains, Phase III: the genomes of soil and plant-associated and newly described type strains.</title>
        <authorList>
            <person name="Whitman W.B."/>
            <person name="Woyke T."/>
            <person name="Klenk H.P."/>
            <person name="Zhou Y."/>
            <person name="Lilburn T.G."/>
            <person name="Beck B.J."/>
            <person name="De Vos P."/>
            <person name="Vandamme P."/>
            <person name="Eisen J.A."/>
            <person name="Garrity G."/>
            <person name="Hugenholtz P."/>
            <person name="Kyrpides N.C."/>
        </authorList>
    </citation>
    <scope>NUCLEOTIDE SEQUENCE [LARGE SCALE GENOMIC DNA]</scope>
    <source>
        <strain evidence="4 5">CGMCC 1.7271</strain>
    </source>
</reference>
<dbReference type="PANTHER" id="PTHR47893:SF1">
    <property type="entry name" value="REGULATORY PROTEIN PCHR"/>
    <property type="match status" value="1"/>
</dbReference>
<dbReference type="Gene3D" id="1.10.10.60">
    <property type="entry name" value="Homeodomain-like"/>
    <property type="match status" value="1"/>
</dbReference>
<dbReference type="Pfam" id="PF12833">
    <property type="entry name" value="HTH_18"/>
    <property type="match status" value="1"/>
</dbReference>
<dbReference type="InterPro" id="IPR009057">
    <property type="entry name" value="Homeodomain-like_sf"/>
</dbReference>
<dbReference type="EMBL" id="VLLE01000007">
    <property type="protein sequence ID" value="TWI78314.1"/>
    <property type="molecule type" value="Genomic_DNA"/>
</dbReference>
<dbReference type="Proteomes" id="UP000316167">
    <property type="component" value="Unassembled WGS sequence"/>
</dbReference>
<gene>
    <name evidence="4" type="ORF">IQ13_3997</name>
</gene>
<dbReference type="OrthoDB" id="799767at2"/>
<evidence type="ECO:0000256" key="2">
    <source>
        <dbReference type="ARBA" id="ARBA00023163"/>
    </source>
</evidence>
<name>A0A562SBU7_9BACT</name>
<feature type="domain" description="HTH araC/xylS-type" evidence="3">
    <location>
        <begin position="229"/>
        <end position="326"/>
    </location>
</feature>
<keyword evidence="4" id="KW-0238">DNA-binding</keyword>
<dbReference type="PANTHER" id="PTHR47893">
    <property type="entry name" value="REGULATORY PROTEIN PCHR"/>
    <property type="match status" value="1"/>
</dbReference>
<dbReference type="InterPro" id="IPR053142">
    <property type="entry name" value="PchR_regulatory_protein"/>
</dbReference>
<dbReference type="GO" id="GO:0043565">
    <property type="term" value="F:sequence-specific DNA binding"/>
    <property type="evidence" value="ECO:0007669"/>
    <property type="project" value="InterPro"/>
</dbReference>
<dbReference type="PROSITE" id="PS01124">
    <property type="entry name" value="HTH_ARAC_FAMILY_2"/>
    <property type="match status" value="1"/>
</dbReference>
<accession>A0A562SBU7</accession>
<keyword evidence="5" id="KW-1185">Reference proteome</keyword>
<dbReference type="InterPro" id="IPR018060">
    <property type="entry name" value="HTH_AraC"/>
</dbReference>
<keyword evidence="2" id="KW-0804">Transcription</keyword>
<dbReference type="SMART" id="SM00342">
    <property type="entry name" value="HTH_ARAC"/>
    <property type="match status" value="1"/>
</dbReference>
<dbReference type="RefSeq" id="WP_144888469.1">
    <property type="nucleotide sequence ID" value="NZ_VLLE01000007.1"/>
</dbReference>
<dbReference type="SUPFAM" id="SSF46689">
    <property type="entry name" value="Homeodomain-like"/>
    <property type="match status" value="1"/>
</dbReference>
<evidence type="ECO:0000256" key="1">
    <source>
        <dbReference type="ARBA" id="ARBA00023015"/>
    </source>
</evidence>
<comment type="caution">
    <text evidence="4">The sequence shown here is derived from an EMBL/GenBank/DDBJ whole genome shotgun (WGS) entry which is preliminary data.</text>
</comment>
<evidence type="ECO:0000259" key="3">
    <source>
        <dbReference type="PROSITE" id="PS01124"/>
    </source>
</evidence>